<gene>
    <name evidence="1" type="ORF">MTR67_009787</name>
</gene>
<keyword evidence="2" id="KW-1185">Reference proteome</keyword>
<dbReference type="EMBL" id="CP133613">
    <property type="protein sequence ID" value="WMV16402.1"/>
    <property type="molecule type" value="Genomic_DNA"/>
</dbReference>
<evidence type="ECO:0000313" key="2">
    <source>
        <dbReference type="Proteomes" id="UP001234989"/>
    </source>
</evidence>
<sequence length="148" mass="16975">MEKITKLRDDIKGKAEKAEREGYKPKSDVIKWIEDVCELEDEWETMQENIAMAKIRKYKCCPNCSLRSEVCTQVQNIRDQLCSLKEVGENFGSNLMVENYQVKKVEFLPGPSIEGQSAATRNLNKIQQHLEDDKGRLNAIGGLKRNLN</sequence>
<dbReference type="Proteomes" id="UP001234989">
    <property type="component" value="Chromosome 2"/>
</dbReference>
<name>A0AAF0TDN1_SOLVR</name>
<organism evidence="1 2">
    <name type="scientific">Solanum verrucosum</name>
    <dbReference type="NCBI Taxonomy" id="315347"/>
    <lineage>
        <taxon>Eukaryota</taxon>
        <taxon>Viridiplantae</taxon>
        <taxon>Streptophyta</taxon>
        <taxon>Embryophyta</taxon>
        <taxon>Tracheophyta</taxon>
        <taxon>Spermatophyta</taxon>
        <taxon>Magnoliopsida</taxon>
        <taxon>eudicotyledons</taxon>
        <taxon>Gunneridae</taxon>
        <taxon>Pentapetalae</taxon>
        <taxon>asterids</taxon>
        <taxon>lamiids</taxon>
        <taxon>Solanales</taxon>
        <taxon>Solanaceae</taxon>
        <taxon>Solanoideae</taxon>
        <taxon>Solaneae</taxon>
        <taxon>Solanum</taxon>
    </lineage>
</organism>
<protein>
    <submittedName>
        <fullName evidence="1">Uncharacterized protein</fullName>
    </submittedName>
</protein>
<reference evidence="1" key="1">
    <citation type="submission" date="2023-08" db="EMBL/GenBank/DDBJ databases">
        <title>A de novo genome assembly of Solanum verrucosum Schlechtendal, a Mexican diploid species geographically isolated from the other diploid A-genome species in potato relatives.</title>
        <authorList>
            <person name="Hosaka K."/>
        </authorList>
    </citation>
    <scope>NUCLEOTIDE SEQUENCE</scope>
    <source>
        <tissue evidence="1">Young leaves</tissue>
    </source>
</reference>
<evidence type="ECO:0000313" key="1">
    <source>
        <dbReference type="EMBL" id="WMV16402.1"/>
    </source>
</evidence>
<accession>A0AAF0TDN1</accession>
<dbReference type="AlphaFoldDB" id="A0AAF0TDN1"/>
<proteinExistence type="predicted"/>